<dbReference type="Gene3D" id="3.30.70.100">
    <property type="match status" value="1"/>
</dbReference>
<name>A0A4S1WSA5_9SPHN</name>
<protein>
    <submittedName>
        <fullName evidence="1">L-rhamnose mutarotase</fullName>
    </submittedName>
</protein>
<evidence type="ECO:0000313" key="2">
    <source>
        <dbReference type="Proteomes" id="UP000309848"/>
    </source>
</evidence>
<dbReference type="InterPro" id="IPR052996">
    <property type="entry name" value="Carb_Metab_Mutarotase"/>
</dbReference>
<dbReference type="PANTHER" id="PTHR43239">
    <property type="entry name" value="UPF0734 PROTEIN DDB_G0273871/DDB_G0273177"/>
    <property type="match status" value="1"/>
</dbReference>
<reference evidence="1 2" key="1">
    <citation type="submission" date="2019-04" db="EMBL/GenBank/DDBJ databases">
        <title>Sphingomonas psychrotolerans sp. nov., isolated from soil in the Tianshan Mountains, Xinjiang, China.</title>
        <authorList>
            <person name="Luo Y."/>
            <person name="Sheng H."/>
        </authorList>
    </citation>
    <scope>NUCLEOTIDE SEQUENCE [LARGE SCALE GENOMIC DNA]</scope>
    <source>
        <strain evidence="1 2">KIS18-15</strain>
    </source>
</reference>
<accession>A0A4S1WSA5</accession>
<keyword evidence="2" id="KW-1185">Reference proteome</keyword>
<evidence type="ECO:0000313" key="1">
    <source>
        <dbReference type="EMBL" id="TGX46261.1"/>
    </source>
</evidence>
<dbReference type="EMBL" id="SRXU01000001">
    <property type="protein sequence ID" value="TGX46261.1"/>
    <property type="molecule type" value="Genomic_DNA"/>
</dbReference>
<dbReference type="SUPFAM" id="SSF54909">
    <property type="entry name" value="Dimeric alpha+beta barrel"/>
    <property type="match status" value="1"/>
</dbReference>
<dbReference type="OrthoDB" id="7272712at2"/>
<dbReference type="InterPro" id="IPR011008">
    <property type="entry name" value="Dimeric_a/b-barrel"/>
</dbReference>
<organism evidence="1 2">
    <name type="scientific">Sphingomonas naasensis</name>
    <dbReference type="NCBI Taxonomy" id="1344951"/>
    <lineage>
        <taxon>Bacteria</taxon>
        <taxon>Pseudomonadati</taxon>
        <taxon>Pseudomonadota</taxon>
        <taxon>Alphaproteobacteria</taxon>
        <taxon>Sphingomonadales</taxon>
        <taxon>Sphingomonadaceae</taxon>
        <taxon>Sphingomonas</taxon>
    </lineage>
</organism>
<comment type="caution">
    <text evidence="1">The sequence shown here is derived from an EMBL/GenBank/DDBJ whole genome shotgun (WGS) entry which is preliminary data.</text>
</comment>
<dbReference type="Proteomes" id="UP000309848">
    <property type="component" value="Unassembled WGS sequence"/>
</dbReference>
<dbReference type="AlphaFoldDB" id="A0A4S1WSA5"/>
<sequence>MMTRRICFALDLVDDAALIAEYEARHAPGAVWPVVRAHIEAQGVSAMEIWRTGDRMVMIAEVAEDYPRAIPEPPEIAEWEALMWRFQRALPHAATGEKWVPMQRIFALGETA</sequence>
<dbReference type="PANTHER" id="PTHR43239:SF1">
    <property type="entry name" value="UPF0734 PROTEIN DDB_G0273871_DDB_G0273177"/>
    <property type="match status" value="1"/>
</dbReference>
<dbReference type="RefSeq" id="WP_135982874.1">
    <property type="nucleotide sequence ID" value="NZ_JAASQM010000001.1"/>
</dbReference>
<dbReference type="GO" id="GO:0016857">
    <property type="term" value="F:racemase and epimerase activity, acting on carbohydrates and derivatives"/>
    <property type="evidence" value="ECO:0007669"/>
    <property type="project" value="InterPro"/>
</dbReference>
<dbReference type="InterPro" id="IPR008000">
    <property type="entry name" value="Rham/fucose_mutarotase"/>
</dbReference>
<proteinExistence type="predicted"/>
<dbReference type="Pfam" id="PF05336">
    <property type="entry name" value="rhaM"/>
    <property type="match status" value="1"/>
</dbReference>
<gene>
    <name evidence="1" type="ORF">E5A74_03650</name>
</gene>